<dbReference type="GO" id="GO:0004151">
    <property type="term" value="F:dihydroorotase activity"/>
    <property type="evidence" value="ECO:0007669"/>
    <property type="project" value="InterPro"/>
</dbReference>
<evidence type="ECO:0000313" key="7">
    <source>
        <dbReference type="Proteomes" id="UP000273105"/>
    </source>
</evidence>
<evidence type="ECO:0000313" key="4">
    <source>
        <dbReference type="EMBL" id="RLL36360.1"/>
    </source>
</evidence>
<keyword evidence="1" id="KW-0665">Pyrimidine biosynthesis</keyword>
<dbReference type="GO" id="GO:0006221">
    <property type="term" value="P:pyrimidine nucleotide biosynthetic process"/>
    <property type="evidence" value="ECO:0007669"/>
    <property type="project" value="UniProtKB-KW"/>
</dbReference>
<dbReference type="GO" id="GO:0004038">
    <property type="term" value="F:allantoinase activity"/>
    <property type="evidence" value="ECO:0007669"/>
    <property type="project" value="TreeGrafter"/>
</dbReference>
<proteinExistence type="predicted"/>
<evidence type="ECO:0000313" key="5">
    <source>
        <dbReference type="EMBL" id="RLL40649.1"/>
    </source>
</evidence>
<keyword evidence="3" id="KW-0808">Transferase</keyword>
<dbReference type="Gene3D" id="2.30.40.10">
    <property type="entry name" value="Urease, subunit C, domain 1"/>
    <property type="match status" value="1"/>
</dbReference>
<evidence type="ECO:0000313" key="3">
    <source>
        <dbReference type="EMBL" id="RKG55579.1"/>
    </source>
</evidence>
<dbReference type="Pfam" id="PF12890">
    <property type="entry name" value="DHOase"/>
    <property type="match status" value="1"/>
</dbReference>
<dbReference type="GO" id="GO:0006145">
    <property type="term" value="P:purine nucleobase catabolic process"/>
    <property type="evidence" value="ECO:0007669"/>
    <property type="project" value="TreeGrafter"/>
</dbReference>
<dbReference type="SUPFAM" id="SSF51338">
    <property type="entry name" value="Composite domain of metallo-dependent hydrolases"/>
    <property type="match status" value="1"/>
</dbReference>
<dbReference type="GO" id="GO:0046872">
    <property type="term" value="F:metal ion binding"/>
    <property type="evidence" value="ECO:0007669"/>
    <property type="project" value="InterPro"/>
</dbReference>
<reference evidence="3 8" key="2">
    <citation type="submission" date="2018-09" db="EMBL/GenBank/DDBJ databases">
        <title>The draft genome of Acinetobacter spp. strains.</title>
        <authorList>
            <person name="Qin J."/>
            <person name="Feng Y."/>
            <person name="Zong Z."/>
        </authorList>
    </citation>
    <scope>NUCLEOTIDE SEQUENCE [LARGE SCALE GENOMIC DNA]</scope>
    <source>
        <strain evidence="3 8">WCHAc060002</strain>
    </source>
</reference>
<evidence type="ECO:0000259" key="2">
    <source>
        <dbReference type="Pfam" id="PF12890"/>
    </source>
</evidence>
<dbReference type="PANTHER" id="PTHR43668:SF2">
    <property type="entry name" value="ALLANTOINASE"/>
    <property type="match status" value="1"/>
</dbReference>
<dbReference type="Proteomes" id="UP000281084">
    <property type="component" value="Unassembled WGS sequence"/>
</dbReference>
<dbReference type="Proteomes" id="UP000267166">
    <property type="component" value="Unassembled WGS sequence"/>
</dbReference>
<dbReference type="GO" id="GO:0005737">
    <property type="term" value="C:cytoplasm"/>
    <property type="evidence" value="ECO:0007669"/>
    <property type="project" value="TreeGrafter"/>
</dbReference>
<organism evidence="3 8">
    <name type="scientific">Acinetobacter cumulans</name>
    <dbReference type="NCBI Taxonomy" id="2136182"/>
    <lineage>
        <taxon>Bacteria</taxon>
        <taxon>Pseudomonadati</taxon>
        <taxon>Pseudomonadota</taxon>
        <taxon>Gammaproteobacteria</taxon>
        <taxon>Moraxellales</taxon>
        <taxon>Moraxellaceae</taxon>
        <taxon>Acinetobacter</taxon>
    </lineage>
</organism>
<dbReference type="PANTHER" id="PTHR43668">
    <property type="entry name" value="ALLANTOINASE"/>
    <property type="match status" value="1"/>
</dbReference>
<accession>A0A3A8GAE6</accession>
<evidence type="ECO:0000313" key="8">
    <source>
        <dbReference type="Proteomes" id="UP000281084"/>
    </source>
</evidence>
<dbReference type="GO" id="GO:0016740">
    <property type="term" value="F:transferase activity"/>
    <property type="evidence" value="ECO:0007669"/>
    <property type="project" value="UniProtKB-KW"/>
</dbReference>
<dbReference type="EMBL" id="RCHD01000010">
    <property type="protein sequence ID" value="RLL36360.1"/>
    <property type="molecule type" value="Genomic_DNA"/>
</dbReference>
<keyword evidence="7" id="KW-1185">Reference proteome</keyword>
<dbReference type="RefSeq" id="WP_106986060.1">
    <property type="nucleotide sequence ID" value="NZ_CP035934.2"/>
</dbReference>
<dbReference type="InterPro" id="IPR004722">
    <property type="entry name" value="DHOase"/>
</dbReference>
<dbReference type="AlphaFoldDB" id="A0A3A8GAE6"/>
<feature type="domain" description="Dihydroorotase catalytic" evidence="2">
    <location>
        <begin position="46"/>
        <end position="230"/>
    </location>
</feature>
<dbReference type="EMBL" id="RCHE01000038">
    <property type="protein sequence ID" value="RLL40649.1"/>
    <property type="molecule type" value="Genomic_DNA"/>
</dbReference>
<dbReference type="Gene3D" id="3.20.20.140">
    <property type="entry name" value="Metal-dependent hydrolases"/>
    <property type="match status" value="1"/>
</dbReference>
<dbReference type="EMBL" id="RAXZ01000001">
    <property type="protein sequence ID" value="RKG55579.1"/>
    <property type="molecule type" value="Genomic_DNA"/>
</dbReference>
<dbReference type="CDD" id="cd01317">
    <property type="entry name" value="DHOase_IIa"/>
    <property type="match status" value="1"/>
</dbReference>
<dbReference type="SUPFAM" id="SSF51556">
    <property type="entry name" value="Metallo-dependent hydrolases"/>
    <property type="match status" value="1"/>
</dbReference>
<dbReference type="InterPro" id="IPR050138">
    <property type="entry name" value="DHOase/Allantoinase_Hydrolase"/>
</dbReference>
<sequence>MTIVKIENVRVLDPIQNTDSVQTVYVENGQLVGATDNVAETINGQGKWLMPTMVDLCARLREPGQQQHGTLKSEGKAAVANGILHVFTPPDSKPIVQDNGALIHGLVEKAMLDGGIYLQVIGAQTQGLKGQQPANMAGLKKGGCTAVSNANAPFANDDVVIRTLEYAAGVNMTVVFYAEEHQIAKDGCVHEGFIASRQGLPMIPALAETVAIAKYLLMIEATGVRAHFGLLSCGASVELIKNAKAKGLPVTCDVAMHQLHLTDQLIDGFNSLAHVRPPLRDEQDKALLRQGVKEGVIDAICTHHEPLSSSAKMAPFAETQPGFTAFDTFIPFGVQLVNDGLLEPLEWVKKVTLQPAIVAQMQTRWEQEAGWVLVDPELEWTITKDSIVSNGKNTPLIGATVKGKALVTFKA</sequence>
<evidence type="ECO:0000313" key="6">
    <source>
        <dbReference type="Proteomes" id="UP000267166"/>
    </source>
</evidence>
<accession>A0A498D2E2</accession>
<dbReference type="InterPro" id="IPR032466">
    <property type="entry name" value="Metal_Hydrolase"/>
</dbReference>
<comment type="caution">
    <text evidence="3">The sequence shown here is derived from an EMBL/GenBank/DDBJ whole genome shotgun (WGS) entry which is preliminary data.</text>
</comment>
<gene>
    <name evidence="3" type="ORF">D7V64_00235</name>
    <name evidence="5" type="ORF">D9K79_13730</name>
    <name evidence="4" type="ORF">D9K80_05925</name>
</gene>
<protein>
    <submittedName>
        <fullName evidence="3">Aspartate carbamoyltransferase</fullName>
    </submittedName>
</protein>
<dbReference type="InterPro" id="IPR024403">
    <property type="entry name" value="DHOase_cat"/>
</dbReference>
<dbReference type="Proteomes" id="UP000273105">
    <property type="component" value="Unassembled WGS sequence"/>
</dbReference>
<evidence type="ECO:0000256" key="1">
    <source>
        <dbReference type="ARBA" id="ARBA00022975"/>
    </source>
</evidence>
<reference evidence="6 7" key="1">
    <citation type="submission" date="2018-09" db="EMBL/GenBank/DDBJ databases">
        <title>The draft genome of Acinetobacter sp. strains.</title>
        <authorList>
            <person name="Qin J."/>
            <person name="Feng Y."/>
            <person name="Zong Z."/>
        </authorList>
    </citation>
    <scope>NUCLEOTIDE SEQUENCE [LARGE SCALE GENOMIC DNA]</scope>
    <source>
        <strain evidence="5 7">WCHAc060001</strain>
        <strain evidence="4 6">WCHAc060003</strain>
    </source>
</reference>
<name>A0A3A8GAE6_9GAMM</name>
<dbReference type="InterPro" id="IPR011059">
    <property type="entry name" value="Metal-dep_hydrolase_composite"/>
</dbReference>